<proteinExistence type="predicted"/>
<organism evidence="1 2">
    <name type="scientific">Pseudomonas auratipiscis</name>
    <dbReference type="NCBI Taxonomy" id="3115853"/>
    <lineage>
        <taxon>Bacteria</taxon>
        <taxon>Pseudomonadati</taxon>
        <taxon>Pseudomonadota</taxon>
        <taxon>Gammaproteobacteria</taxon>
        <taxon>Pseudomonadales</taxon>
        <taxon>Pseudomonadaceae</taxon>
        <taxon>Pseudomonas</taxon>
    </lineage>
</organism>
<gene>
    <name evidence="1" type="ORF">V0R53_15680</name>
</gene>
<sequence length="46" mass="4701">MLQMTEQAKGAQGVGGQRVIVNLTFGAQCGHDQTIGFGGAEVQGPL</sequence>
<evidence type="ECO:0000313" key="1">
    <source>
        <dbReference type="EMBL" id="MEE1867832.1"/>
    </source>
</evidence>
<evidence type="ECO:0000313" key="2">
    <source>
        <dbReference type="Proteomes" id="UP001307839"/>
    </source>
</evidence>
<accession>A0AB35WTS2</accession>
<dbReference type="Proteomes" id="UP001307839">
    <property type="component" value="Unassembled WGS sequence"/>
</dbReference>
<protein>
    <submittedName>
        <fullName evidence="1">Uncharacterized protein</fullName>
    </submittedName>
</protein>
<reference evidence="1 2" key="1">
    <citation type="submission" date="2024-01" db="EMBL/GenBank/DDBJ databases">
        <title>Unpublished Manusciprt.</title>
        <authorList>
            <person name="Duman M."/>
            <person name="Valdes E.G."/>
            <person name="Ajmi N."/>
            <person name="Altun S."/>
            <person name="Saticioglu I.B."/>
        </authorList>
    </citation>
    <scope>NUCLEOTIDE SEQUENCE [LARGE SCALE GENOMIC DNA]</scope>
    <source>
        <strain evidence="1 2">120P</strain>
    </source>
</reference>
<dbReference type="AlphaFoldDB" id="A0AB35WTS2"/>
<dbReference type="EMBL" id="JAZDQP010000010">
    <property type="protein sequence ID" value="MEE1867832.1"/>
    <property type="molecule type" value="Genomic_DNA"/>
</dbReference>
<dbReference type="RefSeq" id="WP_330079960.1">
    <property type="nucleotide sequence ID" value="NZ_JAZDQP010000010.1"/>
</dbReference>
<name>A0AB35WTS2_9PSED</name>
<keyword evidence="2" id="KW-1185">Reference proteome</keyword>
<comment type="caution">
    <text evidence="1">The sequence shown here is derived from an EMBL/GenBank/DDBJ whole genome shotgun (WGS) entry which is preliminary data.</text>
</comment>